<keyword evidence="2" id="KW-0238">DNA-binding</keyword>
<sequence>MEGRKSQPLLRLWTLGDFNLARLIATDSHGPARYELVRAEEWRNRGPALTLLKVLLCQEGRQASREELIRLIWHNDGSLNTAHALDSAASVLRKILRTPLHSQSLLQTVRGYGETSLKLSPQSLLWVDADAFLYLASYALKSEVQGQNPLPLLEKAYALIRGPFLRDEFSQPGIQKRRRTIYGAQQRVMFKLVEWYLRAQCPQRAEEVLYHFLEEQPTNEDALGRLMLILGEQERRHEALLMYAYAEDILREEQKEPGQYLQMLARRLRSGGTLYEKQLLYYVGTPRSSLDGIGLMDWMLEGNTMHMDVYTMYDGVYKFTAELDTGSSVGDCQLTLWYAEREREKVFGEGRFLRNFYFEEATERTIKTFCKQFAHDPLFRQEALSEMAPWAQRNALFERNLLSILGEEALLESDGSYQTKAHEFFRWLDQHCAEILALPAYQCLYALDCSPPHQWQQVDAALQDAISLLKLVPGIKPQFSCQGISGKVQYQDYTLLTVSPHEEYAYVSFSALAPAAHDAIINCLPAYPQITTERIPCRFVHRLALRSQGDNLRFREELLELAYQLQKTAEPDWERQLQERPLASWHYYGYPVRIPNIVQGVLPSRLEWLCQSVQIEHTLQLLFHLNAWAKARERLLYADRQGLYEIKSLLLESAYRQEMIQPILYVDGSGAFTKDFQCEIAVELATELFFELISDAIKHDSLANQDREQLAASLFQRITGKQARQQKDIEELDTFVVERYLHACLQELIEEAQISRQPIPPQKLEALLFDPTELLGIEHRRNMPGWDDLDEGELRRLDPEGWSLITFQYSSPDAHYSFHLPLRRAATFLPGDLLERLRSQPGQSREYGSYYGHEITESESQRFPLKQLLYELSIDITHLCPHQLVDKNEYISQRNNWRSYDQSMMDYEDDDEEEDSYEILPLSKQRRQSYPTISCPLCYDAVKEPGRTRLTHWQTQHPNQDLTIGQVAWIFGKNKEQLKQANFALPPDYRLNEKKQSANLGTRYWHIDTLVTAIEQAQEEP</sequence>
<evidence type="ECO:0000313" key="5">
    <source>
        <dbReference type="Proteomes" id="UP000287352"/>
    </source>
</evidence>
<dbReference type="InterPro" id="IPR001867">
    <property type="entry name" value="OmpR/PhoB-type_DNA-bd"/>
</dbReference>
<dbReference type="RefSeq" id="WP_126578242.1">
    <property type="nucleotide sequence ID" value="NZ_BIFR01000001.1"/>
</dbReference>
<dbReference type="Gene3D" id="1.10.10.10">
    <property type="entry name" value="Winged helix-like DNA-binding domain superfamily/Winged helix DNA-binding domain"/>
    <property type="match status" value="1"/>
</dbReference>
<evidence type="ECO:0000256" key="1">
    <source>
        <dbReference type="ARBA" id="ARBA00005820"/>
    </source>
</evidence>
<dbReference type="EMBL" id="BIFR01000001">
    <property type="protein sequence ID" value="GCE10653.1"/>
    <property type="molecule type" value="Genomic_DNA"/>
</dbReference>
<comment type="caution">
    <text evidence="4">The sequence shown here is derived from an EMBL/GenBank/DDBJ whole genome shotgun (WGS) entry which is preliminary data.</text>
</comment>
<protein>
    <recommendedName>
        <fullName evidence="3">Bacterial transcriptional activator domain-containing protein</fullName>
    </recommendedName>
</protein>
<keyword evidence="5" id="KW-1185">Reference proteome</keyword>
<dbReference type="GO" id="GO:0000160">
    <property type="term" value="P:phosphorelay signal transduction system"/>
    <property type="evidence" value="ECO:0007669"/>
    <property type="project" value="InterPro"/>
</dbReference>
<evidence type="ECO:0000256" key="2">
    <source>
        <dbReference type="ARBA" id="ARBA00023125"/>
    </source>
</evidence>
<dbReference type="GO" id="GO:0006355">
    <property type="term" value="P:regulation of DNA-templated transcription"/>
    <property type="evidence" value="ECO:0007669"/>
    <property type="project" value="InterPro"/>
</dbReference>
<organism evidence="4 5">
    <name type="scientific">Tengunoibacter tsumagoiensis</name>
    <dbReference type="NCBI Taxonomy" id="2014871"/>
    <lineage>
        <taxon>Bacteria</taxon>
        <taxon>Bacillati</taxon>
        <taxon>Chloroflexota</taxon>
        <taxon>Ktedonobacteria</taxon>
        <taxon>Ktedonobacterales</taxon>
        <taxon>Dictyobacteraceae</taxon>
        <taxon>Tengunoibacter</taxon>
    </lineage>
</organism>
<dbReference type="Pfam" id="PF03704">
    <property type="entry name" value="BTAD"/>
    <property type="match status" value="1"/>
</dbReference>
<dbReference type="SMART" id="SM01043">
    <property type="entry name" value="BTAD"/>
    <property type="match status" value="1"/>
</dbReference>
<dbReference type="InterPro" id="IPR011990">
    <property type="entry name" value="TPR-like_helical_dom_sf"/>
</dbReference>
<evidence type="ECO:0000313" key="4">
    <source>
        <dbReference type="EMBL" id="GCE10653.1"/>
    </source>
</evidence>
<dbReference type="AlphaFoldDB" id="A0A401ZUU6"/>
<dbReference type="Gene3D" id="1.25.40.10">
    <property type="entry name" value="Tetratricopeptide repeat domain"/>
    <property type="match status" value="1"/>
</dbReference>
<dbReference type="InterPro" id="IPR036388">
    <property type="entry name" value="WH-like_DNA-bd_sf"/>
</dbReference>
<dbReference type="InterPro" id="IPR005158">
    <property type="entry name" value="BTAD"/>
</dbReference>
<proteinExistence type="inferred from homology"/>
<dbReference type="SUPFAM" id="SSF48452">
    <property type="entry name" value="TPR-like"/>
    <property type="match status" value="1"/>
</dbReference>
<dbReference type="Proteomes" id="UP000287352">
    <property type="component" value="Unassembled WGS sequence"/>
</dbReference>
<accession>A0A401ZUU6</accession>
<dbReference type="PANTHER" id="PTHR35807:SF2">
    <property type="entry name" value="TRANSCRIPTIONAL ACTIVATOR DOMAIN"/>
    <property type="match status" value="1"/>
</dbReference>
<dbReference type="OrthoDB" id="137779at2"/>
<evidence type="ECO:0000259" key="3">
    <source>
        <dbReference type="SMART" id="SM01043"/>
    </source>
</evidence>
<dbReference type="SUPFAM" id="SSF46894">
    <property type="entry name" value="C-terminal effector domain of the bipartite response regulators"/>
    <property type="match status" value="1"/>
</dbReference>
<dbReference type="Pfam" id="PF00486">
    <property type="entry name" value="Trans_reg_C"/>
    <property type="match status" value="1"/>
</dbReference>
<name>A0A401ZUU6_9CHLR</name>
<dbReference type="PANTHER" id="PTHR35807">
    <property type="entry name" value="TRANSCRIPTIONAL REGULATOR REDD-RELATED"/>
    <property type="match status" value="1"/>
</dbReference>
<gene>
    <name evidence="4" type="ORF">KTT_05120</name>
</gene>
<feature type="domain" description="Bacterial transcriptional activator" evidence="3">
    <location>
        <begin position="127"/>
        <end position="269"/>
    </location>
</feature>
<dbReference type="GO" id="GO:0003677">
    <property type="term" value="F:DNA binding"/>
    <property type="evidence" value="ECO:0007669"/>
    <property type="project" value="UniProtKB-KW"/>
</dbReference>
<comment type="similarity">
    <text evidence="1">Belongs to the AfsR/DnrI/RedD regulatory family.</text>
</comment>
<reference evidence="5" key="1">
    <citation type="submission" date="2018-12" db="EMBL/GenBank/DDBJ databases">
        <title>Tengunoibacter tsumagoiensis gen. nov., sp. nov., Dictyobacter kobayashii sp. nov., D. alpinus sp. nov., and D. joshuensis sp. nov. and description of Dictyobacteraceae fam. nov. within the order Ktedonobacterales isolated from Tengu-no-mugimeshi.</title>
        <authorList>
            <person name="Wang C.M."/>
            <person name="Zheng Y."/>
            <person name="Sakai Y."/>
            <person name="Toyoda A."/>
            <person name="Minakuchi Y."/>
            <person name="Abe K."/>
            <person name="Yokota A."/>
            <person name="Yabe S."/>
        </authorList>
    </citation>
    <scope>NUCLEOTIDE SEQUENCE [LARGE SCALE GENOMIC DNA]</scope>
    <source>
        <strain evidence="5">Uno3</strain>
    </source>
</reference>
<dbReference type="InterPro" id="IPR016032">
    <property type="entry name" value="Sig_transdc_resp-reg_C-effctor"/>
</dbReference>
<dbReference type="InterPro" id="IPR051677">
    <property type="entry name" value="AfsR-DnrI-RedD_regulator"/>
</dbReference>